<keyword evidence="2" id="KW-1185">Reference proteome</keyword>
<dbReference type="EMBL" id="SMMG02000005">
    <property type="protein sequence ID" value="KAA3473923.1"/>
    <property type="molecule type" value="Genomic_DNA"/>
</dbReference>
<dbReference type="OrthoDB" id="1727941at2759"/>
<reference evidence="2" key="1">
    <citation type="journal article" date="2019" name="Plant Biotechnol. J.">
        <title>Genome sequencing of the Australian wild diploid species Gossypium australe highlights disease resistance and delayed gland morphogenesis.</title>
        <authorList>
            <person name="Cai Y."/>
            <person name="Cai X."/>
            <person name="Wang Q."/>
            <person name="Wang P."/>
            <person name="Zhang Y."/>
            <person name="Cai C."/>
            <person name="Xu Y."/>
            <person name="Wang K."/>
            <person name="Zhou Z."/>
            <person name="Wang C."/>
            <person name="Geng S."/>
            <person name="Li B."/>
            <person name="Dong Q."/>
            <person name="Hou Y."/>
            <person name="Wang H."/>
            <person name="Ai P."/>
            <person name="Liu Z."/>
            <person name="Yi F."/>
            <person name="Sun M."/>
            <person name="An G."/>
            <person name="Cheng J."/>
            <person name="Zhang Y."/>
            <person name="Shi Q."/>
            <person name="Xie Y."/>
            <person name="Shi X."/>
            <person name="Chang Y."/>
            <person name="Huang F."/>
            <person name="Chen Y."/>
            <person name="Hong S."/>
            <person name="Mi L."/>
            <person name="Sun Q."/>
            <person name="Zhang L."/>
            <person name="Zhou B."/>
            <person name="Peng R."/>
            <person name="Zhang X."/>
            <person name="Liu F."/>
        </authorList>
    </citation>
    <scope>NUCLEOTIDE SEQUENCE [LARGE SCALE GENOMIC DNA]</scope>
    <source>
        <strain evidence="2">cv. PA1801</strain>
    </source>
</reference>
<dbReference type="AlphaFoldDB" id="A0A5B6VXW5"/>
<proteinExistence type="predicted"/>
<name>A0A5B6VXW5_9ROSI</name>
<gene>
    <name evidence="1" type="ORF">EPI10_024262</name>
</gene>
<evidence type="ECO:0000313" key="2">
    <source>
        <dbReference type="Proteomes" id="UP000325315"/>
    </source>
</evidence>
<protein>
    <submittedName>
        <fullName evidence="1">Protein argonaute 4-like</fullName>
    </submittedName>
</protein>
<dbReference type="Proteomes" id="UP000325315">
    <property type="component" value="Unassembled WGS sequence"/>
</dbReference>
<organism evidence="1 2">
    <name type="scientific">Gossypium australe</name>
    <dbReference type="NCBI Taxonomy" id="47621"/>
    <lineage>
        <taxon>Eukaryota</taxon>
        <taxon>Viridiplantae</taxon>
        <taxon>Streptophyta</taxon>
        <taxon>Embryophyta</taxon>
        <taxon>Tracheophyta</taxon>
        <taxon>Spermatophyta</taxon>
        <taxon>Magnoliopsida</taxon>
        <taxon>eudicotyledons</taxon>
        <taxon>Gunneridae</taxon>
        <taxon>Pentapetalae</taxon>
        <taxon>rosids</taxon>
        <taxon>malvids</taxon>
        <taxon>Malvales</taxon>
        <taxon>Malvaceae</taxon>
        <taxon>Malvoideae</taxon>
        <taxon>Gossypium</taxon>
    </lineage>
</organism>
<comment type="caution">
    <text evidence="1">The sequence shown here is derived from an EMBL/GenBank/DDBJ whole genome shotgun (WGS) entry which is preliminary data.</text>
</comment>
<accession>A0A5B6VXW5</accession>
<sequence length="133" mass="14966">MFGADRNMKISRSTEGDGCHFKVTRCETGVFTCLPIFQDNQSNFTDIGGGALGYRGFHSIRCGFFANQNAIDPYSLDWTMAKRSLKNLWIKVNPSNHDMKNANGEAENPEITAYNYFRPSQLTIALLCRIAML</sequence>
<evidence type="ECO:0000313" key="1">
    <source>
        <dbReference type="EMBL" id="KAA3473923.1"/>
    </source>
</evidence>